<dbReference type="Gene3D" id="3.30.300.20">
    <property type="match status" value="1"/>
</dbReference>
<dbReference type="Pfam" id="PF02033">
    <property type="entry name" value="RBFA"/>
    <property type="match status" value="1"/>
</dbReference>
<evidence type="ECO:0000256" key="1">
    <source>
        <dbReference type="ARBA" id="ARBA00022517"/>
    </source>
</evidence>
<dbReference type="EMBL" id="MHVR01000001">
    <property type="protein sequence ID" value="OHA97074.1"/>
    <property type="molecule type" value="Genomic_DNA"/>
</dbReference>
<proteinExistence type="predicted"/>
<dbReference type="GO" id="GO:0006364">
    <property type="term" value="P:rRNA processing"/>
    <property type="evidence" value="ECO:0007669"/>
    <property type="project" value="InterPro"/>
</dbReference>
<dbReference type="SUPFAM" id="SSF89919">
    <property type="entry name" value="Ribosome-binding factor A, RbfA"/>
    <property type="match status" value="1"/>
</dbReference>
<name>A0A1G2TID7_9BACT</name>
<dbReference type="InterPro" id="IPR015946">
    <property type="entry name" value="KH_dom-like_a/b"/>
</dbReference>
<evidence type="ECO:0000313" key="2">
    <source>
        <dbReference type="EMBL" id="OHA97074.1"/>
    </source>
</evidence>
<dbReference type="Proteomes" id="UP000178175">
    <property type="component" value="Unassembled WGS sequence"/>
</dbReference>
<reference evidence="2 3" key="1">
    <citation type="journal article" date="2016" name="Nat. Commun.">
        <title>Thousands of microbial genomes shed light on interconnected biogeochemical processes in an aquifer system.</title>
        <authorList>
            <person name="Anantharaman K."/>
            <person name="Brown C.T."/>
            <person name="Hug L.A."/>
            <person name="Sharon I."/>
            <person name="Castelle C.J."/>
            <person name="Probst A.J."/>
            <person name="Thomas B.C."/>
            <person name="Singh A."/>
            <person name="Wilkins M.J."/>
            <person name="Karaoz U."/>
            <person name="Brodie E.L."/>
            <person name="Williams K.H."/>
            <person name="Hubbard S.S."/>
            <person name="Banfield J.F."/>
        </authorList>
    </citation>
    <scope>NUCLEOTIDE SEQUENCE [LARGE SCALE GENOMIC DNA]</scope>
</reference>
<evidence type="ECO:0008006" key="4">
    <source>
        <dbReference type="Google" id="ProtNLM"/>
    </source>
</evidence>
<keyword evidence="1" id="KW-0690">Ribosome biogenesis</keyword>
<dbReference type="AlphaFoldDB" id="A0A1G2TID7"/>
<dbReference type="InterPro" id="IPR023799">
    <property type="entry name" value="RbfA_dom_sf"/>
</dbReference>
<organism evidence="2 3">
    <name type="scientific">Candidatus Zambryskibacteria bacterium RIFCSPHIGHO2_02_FULL_43_14</name>
    <dbReference type="NCBI Taxonomy" id="1802748"/>
    <lineage>
        <taxon>Bacteria</taxon>
        <taxon>Candidatus Zambryskiibacteriota</taxon>
    </lineage>
</organism>
<evidence type="ECO:0000313" key="3">
    <source>
        <dbReference type="Proteomes" id="UP000178175"/>
    </source>
</evidence>
<accession>A0A1G2TID7</accession>
<sequence>MKEIRREIIAEILHRLAAEFVHDKSNTTSLLTITRVELSPTGKEVKIFFTTLPEAQENTALKFLTRKTPEFKRYIRDESRIGVVPHVDFKIDYGERNRQRLDELSK</sequence>
<comment type="caution">
    <text evidence="2">The sequence shown here is derived from an EMBL/GenBank/DDBJ whole genome shotgun (WGS) entry which is preliminary data.</text>
</comment>
<protein>
    <recommendedName>
        <fullName evidence="4">Ribosome-binding factor A</fullName>
    </recommendedName>
</protein>
<gene>
    <name evidence="2" type="ORF">A3C70_02095</name>
</gene>
<dbReference type="InterPro" id="IPR000238">
    <property type="entry name" value="RbfA"/>
</dbReference>